<dbReference type="Proteomes" id="UP001054902">
    <property type="component" value="Unassembled WGS sequence"/>
</dbReference>
<dbReference type="Pfam" id="PF13839">
    <property type="entry name" value="PC-Esterase"/>
    <property type="match status" value="1"/>
</dbReference>
<feature type="domain" description="Trichome birefringence-like C-terminal" evidence="2">
    <location>
        <begin position="176"/>
        <end position="432"/>
    </location>
</feature>
<evidence type="ECO:0000313" key="4">
    <source>
        <dbReference type="Proteomes" id="UP001054902"/>
    </source>
</evidence>
<proteinExistence type="inferred from homology"/>
<comment type="similarity">
    <text evidence="1">Belongs to the PC-esterase family. TBL subfamily.</text>
</comment>
<dbReference type="AlphaFoldDB" id="A0AAD3H3W3"/>
<evidence type="ECO:0000313" key="3">
    <source>
        <dbReference type="EMBL" id="GFH49667.1"/>
    </source>
</evidence>
<sequence length="452" mass="52724">MIDQNSMYDSLYQLEIVKRNFVNEEVKEVEEDDEGGPHQVKKSQNFRNVSAEHNASVIPEHENMLIDEKIEHDKRDRRRKSKYEMIPSCNAQCLLSMGKNGYWEQDWKFAKEYGQFPLPWVIPAQGLVKDHEMKFQPDADAPFPWRTSWKWNDDKCQVSPMTHESLCHVLAELGIDRIAFYGDSLTELQYQSFVNMMGTENTRQTESATNRDVNDKIALVCPKFSSMKSAAVAELDENANITIPIFFRRPINEDAHKQEKAIYEIAEELHSFIHQSNQRMLGIFNIGAHYLEYDIYHDDIKNVLEAISALNRSQDLYFFRTTSPGHDQCQPRNPREFNWTKGARDVPFTSINELKLNTGKPLKWSWDKFQYYNQYTKEIIKTRQRSGNIPMIHVLDVYNMTALRHDGHRGGVDCLHYGTPGPIDWWNNLLISYLKELGMALQQTNSVNCSPW</sequence>
<evidence type="ECO:0000256" key="1">
    <source>
        <dbReference type="ARBA" id="ARBA00007727"/>
    </source>
</evidence>
<dbReference type="PANTHER" id="PTHR32285">
    <property type="entry name" value="PROTEIN TRICHOME BIREFRINGENCE-LIKE 9-RELATED"/>
    <property type="match status" value="1"/>
</dbReference>
<dbReference type="PANTHER" id="PTHR32285:SF48">
    <property type="entry name" value="PROTEIN TRICHOME BIREFRINGENCE-LIKE 19"/>
    <property type="match status" value="1"/>
</dbReference>
<evidence type="ECO:0000259" key="2">
    <source>
        <dbReference type="Pfam" id="PF13839"/>
    </source>
</evidence>
<dbReference type="InterPro" id="IPR026057">
    <property type="entry name" value="TBL_C"/>
</dbReference>
<name>A0AAD3H3W3_9STRA</name>
<keyword evidence="4" id="KW-1185">Reference proteome</keyword>
<accession>A0AAD3H3W3</accession>
<dbReference type="GO" id="GO:0016413">
    <property type="term" value="F:O-acetyltransferase activity"/>
    <property type="evidence" value="ECO:0007669"/>
    <property type="project" value="InterPro"/>
</dbReference>
<comment type="caution">
    <text evidence="3">The sequence shown here is derived from an EMBL/GenBank/DDBJ whole genome shotgun (WGS) entry which is preliminary data.</text>
</comment>
<dbReference type="InterPro" id="IPR029962">
    <property type="entry name" value="TBL"/>
</dbReference>
<protein>
    <recommendedName>
        <fullName evidence="2">Trichome birefringence-like C-terminal domain-containing protein</fullName>
    </recommendedName>
</protein>
<gene>
    <name evidence="3" type="ORF">CTEN210_06143</name>
</gene>
<organism evidence="3 4">
    <name type="scientific">Chaetoceros tenuissimus</name>
    <dbReference type="NCBI Taxonomy" id="426638"/>
    <lineage>
        <taxon>Eukaryota</taxon>
        <taxon>Sar</taxon>
        <taxon>Stramenopiles</taxon>
        <taxon>Ochrophyta</taxon>
        <taxon>Bacillariophyta</taxon>
        <taxon>Coscinodiscophyceae</taxon>
        <taxon>Chaetocerotophycidae</taxon>
        <taxon>Chaetocerotales</taxon>
        <taxon>Chaetocerotaceae</taxon>
        <taxon>Chaetoceros</taxon>
    </lineage>
</organism>
<reference evidence="3 4" key="1">
    <citation type="journal article" date="2021" name="Sci. Rep.">
        <title>The genome of the diatom Chaetoceros tenuissimus carries an ancient integrated fragment of an extant virus.</title>
        <authorList>
            <person name="Hongo Y."/>
            <person name="Kimura K."/>
            <person name="Takaki Y."/>
            <person name="Yoshida Y."/>
            <person name="Baba S."/>
            <person name="Kobayashi G."/>
            <person name="Nagasaki K."/>
            <person name="Hano T."/>
            <person name="Tomaru Y."/>
        </authorList>
    </citation>
    <scope>NUCLEOTIDE SEQUENCE [LARGE SCALE GENOMIC DNA]</scope>
    <source>
        <strain evidence="3 4">NIES-3715</strain>
    </source>
</reference>
<dbReference type="EMBL" id="BLLK01000038">
    <property type="protein sequence ID" value="GFH49667.1"/>
    <property type="molecule type" value="Genomic_DNA"/>
</dbReference>